<organism evidence="13 14">
    <name type="scientific">Cricetulus griseus</name>
    <name type="common">Chinese hamster</name>
    <name type="synonym">Cricetulus barabensis griseus</name>
    <dbReference type="NCBI Taxonomy" id="10029"/>
    <lineage>
        <taxon>Eukaryota</taxon>
        <taxon>Metazoa</taxon>
        <taxon>Chordata</taxon>
        <taxon>Craniata</taxon>
        <taxon>Vertebrata</taxon>
        <taxon>Euteleostomi</taxon>
        <taxon>Mammalia</taxon>
        <taxon>Eutheria</taxon>
        <taxon>Euarchontoglires</taxon>
        <taxon>Glires</taxon>
        <taxon>Rodentia</taxon>
        <taxon>Myomorpha</taxon>
        <taxon>Muroidea</taxon>
        <taxon>Cricetidae</taxon>
        <taxon>Cricetinae</taxon>
        <taxon>Cricetulus</taxon>
    </lineage>
</organism>
<dbReference type="GO" id="GO:0005886">
    <property type="term" value="C:plasma membrane"/>
    <property type="evidence" value="ECO:0007669"/>
    <property type="project" value="TreeGrafter"/>
</dbReference>
<dbReference type="PRINTS" id="PR00245">
    <property type="entry name" value="OLFACTORYR"/>
</dbReference>
<keyword evidence="4" id="KW-0552">Olfaction</keyword>
<evidence type="ECO:0000256" key="5">
    <source>
        <dbReference type="ARBA" id="ARBA00022989"/>
    </source>
</evidence>
<dbReference type="FunFam" id="1.20.1070.10:FF:000002">
    <property type="entry name" value="Olfactory receptor"/>
    <property type="match status" value="2"/>
</dbReference>
<accession>A0A061IG05</accession>
<comment type="subcellular location">
    <subcellularLocation>
        <location evidence="1">Membrane</location>
        <topology evidence="1">Multi-pass membrane protein</topology>
    </subcellularLocation>
</comment>
<dbReference type="Pfam" id="PF13853">
    <property type="entry name" value="7tm_4"/>
    <property type="match status" value="2"/>
</dbReference>
<evidence type="ECO:0000256" key="3">
    <source>
        <dbReference type="ARBA" id="ARBA00022692"/>
    </source>
</evidence>
<proteinExistence type="inferred from homology"/>
<feature type="transmembrane region" description="Helical" evidence="11">
    <location>
        <begin position="64"/>
        <end position="89"/>
    </location>
</feature>
<feature type="transmembrane region" description="Helical" evidence="11">
    <location>
        <begin position="506"/>
        <end position="526"/>
    </location>
</feature>
<evidence type="ECO:0000256" key="2">
    <source>
        <dbReference type="ARBA" id="ARBA00022606"/>
    </source>
</evidence>
<evidence type="ECO:0000256" key="10">
    <source>
        <dbReference type="RuleBase" id="RU000688"/>
    </source>
</evidence>
<evidence type="ECO:0000256" key="9">
    <source>
        <dbReference type="ARBA" id="ARBA00023224"/>
    </source>
</evidence>
<feature type="transmembrane region" description="Helical" evidence="11">
    <location>
        <begin position="391"/>
        <end position="413"/>
    </location>
</feature>
<sequence length="677" mass="76389">MLIFNNTTSSSSSFFLTAFPGLELAHVWISIPVCGLYTIALLGNSIILFAIIIERNLHKPMYYFLSMLSVVDLGLTITTLPTVLGVLWFHAREISIKACQIQMYFVHSFSFLESSVLVAMAFDRYIAICSPLKYATFLTDTMSLVIGLIICIRQVVFMFPSILAVNSVSFQGGQELSHPFCFHPDMIKFTYTNPWISSFWGMFLQLYLNGTDLLFILFSYILILRTVLSIVAPKKQQKALSTCVCHICAVTIFYVPMITLSLAHRLSSSTPRVICSILANMYLLLPPVLNPIIYSLKTKCATGFIRGDTSKKMSAMRIITMGDWWLPKRYMDAKAMVGYIEDEHSTDMGDTVSNISNELLVPNIHMSVLNSSEVKYFLLIGIPGLEYAHTWISIPIFLMYLIAVVGNCIIIFVIKTEPSLHEPMYYFLTMLAISDMGLSFSSLPTMFRIFFFNAMGISPNACFAQEFFIHGFTVMESSVLLIMSLDRFLAINNPLRYSSILTGSRVAKMGLILAFRSTVLVLPFPFTLRRLKYCQKNLLSHSYCLHQDVMKLACSDNKVNFIYGFFVALCTMLDFALIVISYLLILKTVLSIASLAERLKALNTCISHICAVLIFYVPIITLAAIHRFAKHKSPLVVIFIADMFLLVPPLTNPIVYCIKTRQIREKVLGKLINLCVK</sequence>
<keyword evidence="9 10" id="KW-0807">Transducer</keyword>
<keyword evidence="2" id="KW-0716">Sensory transduction</keyword>
<keyword evidence="7 11" id="KW-0472">Membrane</keyword>
<feature type="transmembrane region" description="Helical" evidence="11">
    <location>
        <begin position="606"/>
        <end position="629"/>
    </location>
</feature>
<feature type="transmembrane region" description="Helical" evidence="11">
    <location>
        <begin position="27"/>
        <end position="52"/>
    </location>
</feature>
<dbReference type="SMART" id="SM01381">
    <property type="entry name" value="7TM_GPCR_Srsx"/>
    <property type="match status" value="1"/>
</dbReference>
<dbReference type="PROSITE" id="PS00237">
    <property type="entry name" value="G_PROTEIN_RECEP_F1_1"/>
    <property type="match status" value="2"/>
</dbReference>
<feature type="transmembrane region" description="Helical" evidence="11">
    <location>
        <begin position="101"/>
        <end position="122"/>
    </location>
</feature>
<dbReference type="GO" id="GO:0004984">
    <property type="term" value="F:olfactory receptor activity"/>
    <property type="evidence" value="ECO:0007669"/>
    <property type="project" value="InterPro"/>
</dbReference>
<dbReference type="InterPro" id="IPR000725">
    <property type="entry name" value="Olfact_rcpt"/>
</dbReference>
<evidence type="ECO:0000256" key="8">
    <source>
        <dbReference type="ARBA" id="ARBA00023170"/>
    </source>
</evidence>
<feature type="transmembrane region" description="Helical" evidence="11">
    <location>
        <begin position="134"/>
        <end position="156"/>
    </location>
</feature>
<dbReference type="EMBL" id="KE671925">
    <property type="protein sequence ID" value="ERE79727.1"/>
    <property type="molecule type" value="Genomic_DNA"/>
</dbReference>
<evidence type="ECO:0000256" key="7">
    <source>
        <dbReference type="ARBA" id="ARBA00023136"/>
    </source>
</evidence>
<feature type="transmembrane region" description="Helical" evidence="11">
    <location>
        <begin position="561"/>
        <end position="585"/>
    </location>
</feature>
<dbReference type="PRINTS" id="PR00237">
    <property type="entry name" value="GPCRRHODOPSN"/>
</dbReference>
<dbReference type="AlphaFoldDB" id="A0A061IG05"/>
<keyword evidence="6 10" id="KW-0297">G-protein coupled receptor</keyword>
<feature type="transmembrane region" description="Helical" evidence="11">
    <location>
        <begin position="425"/>
        <end position="447"/>
    </location>
</feature>
<dbReference type="PANTHER" id="PTHR26450:SF411">
    <property type="entry name" value="OLFACTORY RECEPTOR 51A7"/>
    <property type="match status" value="1"/>
</dbReference>
<evidence type="ECO:0000256" key="1">
    <source>
        <dbReference type="ARBA" id="ARBA00004141"/>
    </source>
</evidence>
<protein>
    <submittedName>
        <fullName evidence="13">Olfactory receptor 51A7-like protein</fullName>
    </submittedName>
</protein>
<gene>
    <name evidence="13" type="ORF">H671_3g9382</name>
</gene>
<dbReference type="PANTHER" id="PTHR26450">
    <property type="entry name" value="OLFACTORY RECEPTOR 56B1-RELATED"/>
    <property type="match status" value="1"/>
</dbReference>
<dbReference type="InterPro" id="IPR017452">
    <property type="entry name" value="GPCR_Rhodpsn_7TM"/>
</dbReference>
<evidence type="ECO:0000259" key="12">
    <source>
        <dbReference type="PROSITE" id="PS50262"/>
    </source>
</evidence>
<dbReference type="GO" id="GO:0004930">
    <property type="term" value="F:G protein-coupled receptor activity"/>
    <property type="evidence" value="ECO:0007669"/>
    <property type="project" value="UniProtKB-KW"/>
</dbReference>
<evidence type="ECO:0000256" key="6">
    <source>
        <dbReference type="ARBA" id="ARBA00023040"/>
    </source>
</evidence>
<dbReference type="InterPro" id="IPR000276">
    <property type="entry name" value="GPCR_Rhodpsn"/>
</dbReference>
<reference evidence="14" key="1">
    <citation type="journal article" date="2013" name="Nat. Biotechnol.">
        <title>Chinese hamster genome sequenced from sorted chromosomes.</title>
        <authorList>
            <person name="Brinkrolf K."/>
            <person name="Rupp O."/>
            <person name="Laux H."/>
            <person name="Kollin F."/>
            <person name="Ernst W."/>
            <person name="Linke B."/>
            <person name="Kofler R."/>
            <person name="Romand S."/>
            <person name="Hesse F."/>
            <person name="Budach W.E."/>
            <person name="Galosy S."/>
            <person name="Muller D."/>
            <person name="Noll T."/>
            <person name="Wienberg J."/>
            <person name="Jostock T."/>
            <person name="Leonard M."/>
            <person name="Grillari J."/>
            <person name="Tauch A."/>
            <person name="Goesmann A."/>
            <person name="Helk B."/>
            <person name="Mott J.E."/>
            <person name="Puhler A."/>
            <person name="Borth N."/>
        </authorList>
    </citation>
    <scope>NUCLEOTIDE SEQUENCE [LARGE SCALE GENOMIC DNA]</scope>
    <source>
        <strain evidence="14">17A/GY</strain>
    </source>
</reference>
<dbReference type="Proteomes" id="UP000030759">
    <property type="component" value="Unassembled WGS sequence"/>
</dbReference>
<feature type="domain" description="G-protein coupled receptors family 1 profile" evidence="12">
    <location>
        <begin position="43"/>
        <end position="294"/>
    </location>
</feature>
<dbReference type="PROSITE" id="PS50262">
    <property type="entry name" value="G_PROTEIN_RECEP_F1_2"/>
    <property type="match status" value="2"/>
</dbReference>
<dbReference type="Gene3D" id="1.20.1070.10">
    <property type="entry name" value="Rhodopsin 7-helix transmembrane proteins"/>
    <property type="match status" value="2"/>
</dbReference>
<feature type="domain" description="G-protein coupled receptors family 1 profile" evidence="12">
    <location>
        <begin position="406"/>
        <end position="656"/>
    </location>
</feature>
<keyword evidence="8 10" id="KW-0675">Receptor</keyword>
<keyword evidence="3 10" id="KW-0812">Transmembrane</keyword>
<evidence type="ECO:0000256" key="4">
    <source>
        <dbReference type="ARBA" id="ARBA00022725"/>
    </source>
</evidence>
<dbReference type="SUPFAM" id="SSF81321">
    <property type="entry name" value="Family A G protein-coupled receptor-like"/>
    <property type="match status" value="2"/>
</dbReference>
<feature type="transmembrane region" description="Helical" evidence="11">
    <location>
        <begin position="635"/>
        <end position="658"/>
    </location>
</feature>
<keyword evidence="5 11" id="KW-1133">Transmembrane helix</keyword>
<comment type="similarity">
    <text evidence="10">Belongs to the G-protein coupled receptor 1 family.</text>
</comment>
<feature type="transmembrane region" description="Helical" evidence="11">
    <location>
        <begin position="239"/>
        <end position="263"/>
    </location>
</feature>
<dbReference type="GO" id="GO:0071396">
    <property type="term" value="P:cellular response to lipid"/>
    <property type="evidence" value="ECO:0007669"/>
    <property type="project" value="UniProtKB-ARBA"/>
</dbReference>
<evidence type="ECO:0000256" key="11">
    <source>
        <dbReference type="SAM" id="Phobius"/>
    </source>
</evidence>
<dbReference type="InterPro" id="IPR050402">
    <property type="entry name" value="OR51/52/56-like"/>
</dbReference>
<name>A0A061IG05_CRIGR</name>
<dbReference type="CDD" id="cd15222">
    <property type="entry name" value="7tmA_OR51-like"/>
    <property type="match status" value="2"/>
</dbReference>
<evidence type="ECO:0000313" key="13">
    <source>
        <dbReference type="EMBL" id="ERE79727.1"/>
    </source>
</evidence>
<evidence type="ECO:0000313" key="14">
    <source>
        <dbReference type="Proteomes" id="UP000030759"/>
    </source>
</evidence>